<dbReference type="Proteomes" id="UP000663887">
    <property type="component" value="Unassembled WGS sequence"/>
</dbReference>
<keyword evidence="5 7" id="KW-1133">Transmembrane helix</keyword>
<protein>
    <submittedName>
        <fullName evidence="9">Uncharacterized protein</fullName>
    </submittedName>
</protein>
<dbReference type="Pfam" id="PF00939">
    <property type="entry name" value="Na_sulph_symp"/>
    <property type="match status" value="1"/>
</dbReference>
<evidence type="ECO:0000256" key="1">
    <source>
        <dbReference type="ARBA" id="ARBA00004478"/>
    </source>
</evidence>
<evidence type="ECO:0000256" key="5">
    <source>
        <dbReference type="ARBA" id="ARBA00022989"/>
    </source>
</evidence>
<evidence type="ECO:0000313" key="10">
    <source>
        <dbReference type="Proteomes" id="UP000663842"/>
    </source>
</evidence>
<evidence type="ECO:0000256" key="2">
    <source>
        <dbReference type="ARBA" id="ARBA00007349"/>
    </source>
</evidence>
<reference evidence="9" key="1">
    <citation type="submission" date="2021-02" db="EMBL/GenBank/DDBJ databases">
        <authorList>
            <person name="Nowell W R."/>
        </authorList>
    </citation>
    <scope>NUCLEOTIDE SEQUENCE</scope>
</reference>
<feature type="transmembrane region" description="Helical" evidence="7">
    <location>
        <begin position="12"/>
        <end position="29"/>
    </location>
</feature>
<keyword evidence="6 7" id="KW-0472">Membrane</keyword>
<evidence type="ECO:0000256" key="6">
    <source>
        <dbReference type="ARBA" id="ARBA00023136"/>
    </source>
</evidence>
<keyword evidence="3 7" id="KW-0812">Transmembrane</keyword>
<evidence type="ECO:0000256" key="3">
    <source>
        <dbReference type="ARBA" id="ARBA00022692"/>
    </source>
</evidence>
<proteinExistence type="inferred from homology"/>
<evidence type="ECO:0000313" key="9">
    <source>
        <dbReference type="EMBL" id="CAF3907265.1"/>
    </source>
</evidence>
<dbReference type="NCBIfam" id="TIGR00785">
    <property type="entry name" value="dass"/>
    <property type="match status" value="1"/>
</dbReference>
<dbReference type="PANTHER" id="PTHR42826">
    <property type="entry name" value="DICARBOXYLATE TRANSPORTER 2.1, CHLOROPLASTIC"/>
    <property type="match status" value="1"/>
</dbReference>
<dbReference type="InterPro" id="IPR030676">
    <property type="entry name" value="CitT-rel"/>
</dbReference>
<comment type="caution">
    <text evidence="9">The sequence shown here is derived from an EMBL/GenBank/DDBJ whole genome shotgun (WGS) entry which is preliminary data.</text>
</comment>
<keyword evidence="4" id="KW-1001">Plastid inner membrane</keyword>
<evidence type="ECO:0000313" key="8">
    <source>
        <dbReference type="EMBL" id="CAF2234928.1"/>
    </source>
</evidence>
<sequence length="260" mass="27702">MLNKAKNHKQNLILLLTFVLSAIAWYSPVAETLSVNAWHLLIIFIATIIGIILNPLPMGVIALLSILACVLTNTLSLSQCLSGFGDSIVWLIVFAFFISNGFIKTGLGSRIAYYVLSKIGHSTLGISYAFVIADFVLAPLIPSATARGGGIIFPIAKSICKSFSDEDHPGISSKNGGFIMSVCAQSTVIISALFITAMAANPLAVKLAENTGFAISWTDWAIAAIVPGIISLAIMPLVIYYLHPPTIKHSDSAPKIAKEN</sequence>
<dbReference type="EMBL" id="CAJOBF010001057">
    <property type="protein sequence ID" value="CAF3907265.1"/>
    <property type="molecule type" value="Genomic_DNA"/>
</dbReference>
<dbReference type="GO" id="GO:0016020">
    <property type="term" value="C:membrane"/>
    <property type="evidence" value="ECO:0007669"/>
    <property type="project" value="InterPro"/>
</dbReference>
<dbReference type="AlphaFoldDB" id="A0A819HT73"/>
<feature type="transmembrane region" description="Helical" evidence="7">
    <location>
        <begin position="220"/>
        <end position="242"/>
    </location>
</feature>
<feature type="transmembrane region" description="Helical" evidence="7">
    <location>
        <begin position="178"/>
        <end position="200"/>
    </location>
</feature>
<evidence type="ECO:0000256" key="4">
    <source>
        <dbReference type="ARBA" id="ARBA00022780"/>
    </source>
</evidence>
<dbReference type="GO" id="GO:0022857">
    <property type="term" value="F:transmembrane transporter activity"/>
    <property type="evidence" value="ECO:0007669"/>
    <property type="project" value="InterPro"/>
</dbReference>
<accession>A0A819HT73</accession>
<feature type="transmembrane region" description="Helical" evidence="7">
    <location>
        <begin position="84"/>
        <end position="103"/>
    </location>
</feature>
<comment type="similarity">
    <text evidence="2">Belongs to the SLC13A/DASS transporter (TC 2.A.47) family. DIT1 subfamily.</text>
</comment>
<dbReference type="EMBL" id="CAJNRG010017616">
    <property type="protein sequence ID" value="CAF2234928.1"/>
    <property type="molecule type" value="Genomic_DNA"/>
</dbReference>
<gene>
    <name evidence="9" type="ORF">UXM345_LOCUS10874</name>
    <name evidence="8" type="ORF">XDN619_LOCUS34531</name>
</gene>
<dbReference type="Proteomes" id="UP000663842">
    <property type="component" value="Unassembled WGS sequence"/>
</dbReference>
<evidence type="ECO:0000256" key="7">
    <source>
        <dbReference type="SAM" id="Phobius"/>
    </source>
</evidence>
<comment type="subcellular location">
    <subcellularLocation>
        <location evidence="1">Plastid</location>
        <location evidence="1">Chloroplast inner membrane</location>
        <topology evidence="1">Multi-pass membrane protein</topology>
    </subcellularLocation>
</comment>
<name>A0A819HT73_9BILA</name>
<organism evidence="9 10">
    <name type="scientific">Rotaria magnacalcarata</name>
    <dbReference type="NCBI Taxonomy" id="392030"/>
    <lineage>
        <taxon>Eukaryota</taxon>
        <taxon>Metazoa</taxon>
        <taxon>Spiralia</taxon>
        <taxon>Gnathifera</taxon>
        <taxon>Rotifera</taxon>
        <taxon>Eurotatoria</taxon>
        <taxon>Bdelloidea</taxon>
        <taxon>Philodinida</taxon>
        <taxon>Philodinidae</taxon>
        <taxon>Rotaria</taxon>
    </lineage>
</organism>
<dbReference type="InterPro" id="IPR001898">
    <property type="entry name" value="SLC13A/DASS"/>
</dbReference>
<feature type="transmembrane region" description="Helical" evidence="7">
    <location>
        <begin position="35"/>
        <end position="53"/>
    </location>
</feature>
<keyword evidence="4" id="KW-0934">Plastid</keyword>